<protein>
    <submittedName>
        <fullName evidence="1">Uncharacterized protein</fullName>
    </submittedName>
</protein>
<dbReference type="Proteomes" id="UP000215453">
    <property type="component" value="Chromosome 12"/>
</dbReference>
<gene>
    <name evidence="1" type="ORF">ZT1A5_G10774</name>
</gene>
<sequence>MLDGLDSNTSDDARALWSDRQMMEGLMAPGQMDDDTVLNLPEVAEYDQRDLRRYKHRNNVVAHTVPDPSHMCPTNSEEPAPARHIGIVFAAHALAECRDQVPFIIPRIQCLARAQWLPTERKHRTFHGNNR</sequence>
<dbReference type="AlphaFoldDB" id="A0A1Y6LY62"/>
<accession>A0A1Y6LY62</accession>
<proteinExistence type="predicted"/>
<evidence type="ECO:0000313" key="2">
    <source>
        <dbReference type="Proteomes" id="UP000215453"/>
    </source>
</evidence>
<name>A0A1Y6LY62_ZYMTR</name>
<evidence type="ECO:0000313" key="1">
    <source>
        <dbReference type="EMBL" id="SMY29327.1"/>
    </source>
</evidence>
<reference evidence="1 2" key="1">
    <citation type="submission" date="2016-10" db="EMBL/GenBank/DDBJ databases">
        <authorList>
            <person name="Varghese N."/>
        </authorList>
    </citation>
    <scope>NUCLEOTIDE SEQUENCE [LARGE SCALE GENOMIC DNA]</scope>
</reference>
<dbReference type="EMBL" id="LT882687">
    <property type="protein sequence ID" value="SMY29327.1"/>
    <property type="molecule type" value="Genomic_DNA"/>
</dbReference>
<organism evidence="1 2">
    <name type="scientific">Zymoseptoria tritici ST99CH_1A5</name>
    <dbReference type="NCBI Taxonomy" id="1276529"/>
    <lineage>
        <taxon>Eukaryota</taxon>
        <taxon>Fungi</taxon>
        <taxon>Dikarya</taxon>
        <taxon>Ascomycota</taxon>
        <taxon>Pezizomycotina</taxon>
        <taxon>Dothideomycetes</taxon>
        <taxon>Dothideomycetidae</taxon>
        <taxon>Mycosphaerellales</taxon>
        <taxon>Mycosphaerellaceae</taxon>
        <taxon>Zymoseptoria</taxon>
    </lineage>
</organism>